<dbReference type="EMBL" id="JAVEPI010000002">
    <property type="protein sequence ID" value="KAK1443505.1"/>
    <property type="molecule type" value="Genomic_DNA"/>
</dbReference>
<reference evidence="1" key="1">
    <citation type="submission" date="2023-08" db="EMBL/GenBank/DDBJ databases">
        <title>Draft sequence of the Babesia gibsoni genome.</title>
        <authorList>
            <person name="Yamagishi J.Y."/>
            <person name="Xuan X.X."/>
        </authorList>
    </citation>
    <scope>NUCLEOTIDE SEQUENCE</scope>
    <source>
        <strain evidence="1">Azabu</strain>
    </source>
</reference>
<keyword evidence="2" id="KW-1185">Reference proteome</keyword>
<proteinExistence type="predicted"/>
<organism evidence="1 2">
    <name type="scientific">Babesia gibsoni</name>
    <dbReference type="NCBI Taxonomy" id="33632"/>
    <lineage>
        <taxon>Eukaryota</taxon>
        <taxon>Sar</taxon>
        <taxon>Alveolata</taxon>
        <taxon>Apicomplexa</taxon>
        <taxon>Aconoidasida</taxon>
        <taxon>Piroplasmida</taxon>
        <taxon>Babesiidae</taxon>
        <taxon>Babesia</taxon>
    </lineage>
</organism>
<accession>A0AAD8P9E8</accession>
<protein>
    <submittedName>
        <fullName evidence="1">Uncharacterized protein</fullName>
    </submittedName>
</protein>
<name>A0AAD8P9E8_BABGI</name>
<dbReference type="AlphaFoldDB" id="A0AAD8P9E8"/>
<sequence>MFLRAVNCSQTEGMLLPYRDALLECYNDKDCCFVAVKEYDVLEEDYGMSSLCHSCSLNGAVIMENSRVTFTSLLGNIKRDFDIKLNRQGICESEQLLGVSSNLVMLEDAIKECERYNCDYVTMATMEGVPGYPGKTNSVWYCSGSPKHVPMDGFITITRRGSHSRL</sequence>
<dbReference type="Proteomes" id="UP001230268">
    <property type="component" value="Unassembled WGS sequence"/>
</dbReference>
<evidence type="ECO:0000313" key="1">
    <source>
        <dbReference type="EMBL" id="KAK1443505.1"/>
    </source>
</evidence>
<gene>
    <name evidence="1" type="ORF">BgAZ_203810</name>
</gene>
<comment type="caution">
    <text evidence="1">The sequence shown here is derived from an EMBL/GenBank/DDBJ whole genome shotgun (WGS) entry which is preliminary data.</text>
</comment>
<evidence type="ECO:0000313" key="2">
    <source>
        <dbReference type="Proteomes" id="UP001230268"/>
    </source>
</evidence>